<dbReference type="GO" id="GO:0006546">
    <property type="term" value="P:glycine catabolic process"/>
    <property type="evidence" value="ECO:0007669"/>
    <property type="project" value="InterPro"/>
</dbReference>
<dbReference type="EMBL" id="JAPIVE010000001">
    <property type="protein sequence ID" value="MCX2523429.1"/>
    <property type="molecule type" value="Genomic_DNA"/>
</dbReference>
<dbReference type="GO" id="GO:0008483">
    <property type="term" value="F:transaminase activity"/>
    <property type="evidence" value="ECO:0007669"/>
    <property type="project" value="UniProtKB-KW"/>
</dbReference>
<dbReference type="InterPro" id="IPR029043">
    <property type="entry name" value="GcvT/YgfZ_C"/>
</dbReference>
<feature type="binding site" evidence="7">
    <location>
        <position position="194"/>
    </location>
    <ligand>
        <name>substrate</name>
    </ligand>
</feature>
<dbReference type="Gene3D" id="2.40.30.110">
    <property type="entry name" value="Aminomethyltransferase beta-barrel domains"/>
    <property type="match status" value="1"/>
</dbReference>
<dbReference type="InterPro" id="IPR028896">
    <property type="entry name" value="GcvT/YgfZ/DmdA"/>
</dbReference>
<evidence type="ECO:0000259" key="9">
    <source>
        <dbReference type="Pfam" id="PF08669"/>
    </source>
</evidence>
<evidence type="ECO:0000313" key="10">
    <source>
        <dbReference type="EMBL" id="MCX2523429.1"/>
    </source>
</evidence>
<dbReference type="Gene3D" id="3.30.70.1400">
    <property type="entry name" value="Aminomethyltransferase beta-barrel domains"/>
    <property type="match status" value="1"/>
</dbReference>
<evidence type="ECO:0000259" key="8">
    <source>
        <dbReference type="Pfam" id="PF01571"/>
    </source>
</evidence>
<feature type="domain" description="Aminomethyltransferase C-terminal" evidence="9">
    <location>
        <begin position="286"/>
        <end position="363"/>
    </location>
</feature>
<evidence type="ECO:0000256" key="5">
    <source>
        <dbReference type="ARBA" id="ARBA00031395"/>
    </source>
</evidence>
<dbReference type="GO" id="GO:0005960">
    <property type="term" value="C:glycine cleavage complex"/>
    <property type="evidence" value="ECO:0007669"/>
    <property type="project" value="InterPro"/>
</dbReference>
<dbReference type="EC" id="2.1.2.10" evidence="2"/>
<dbReference type="SUPFAM" id="SSF101790">
    <property type="entry name" value="Aminomethyltransferase beta-barrel domain"/>
    <property type="match status" value="1"/>
</dbReference>
<dbReference type="RefSeq" id="WP_265895687.1">
    <property type="nucleotide sequence ID" value="NZ_JAPIVE010000001.1"/>
</dbReference>
<evidence type="ECO:0000313" key="11">
    <source>
        <dbReference type="Proteomes" id="UP001165678"/>
    </source>
</evidence>
<dbReference type="Pfam" id="PF08669">
    <property type="entry name" value="GCV_T_C"/>
    <property type="match status" value="1"/>
</dbReference>
<dbReference type="PIRSF" id="PIRSF006487">
    <property type="entry name" value="GcvT"/>
    <property type="match status" value="1"/>
</dbReference>
<organism evidence="10 11">
    <name type="scientific">Larsenimonas rhizosphaerae</name>
    <dbReference type="NCBI Taxonomy" id="2944682"/>
    <lineage>
        <taxon>Bacteria</taxon>
        <taxon>Pseudomonadati</taxon>
        <taxon>Pseudomonadota</taxon>
        <taxon>Gammaproteobacteria</taxon>
        <taxon>Oceanospirillales</taxon>
        <taxon>Halomonadaceae</taxon>
        <taxon>Larsenimonas</taxon>
    </lineage>
</organism>
<keyword evidence="3" id="KW-0032">Aminotransferase</keyword>
<dbReference type="SUPFAM" id="SSF103025">
    <property type="entry name" value="Folate-binding domain"/>
    <property type="match status" value="1"/>
</dbReference>
<evidence type="ECO:0000256" key="7">
    <source>
        <dbReference type="PIRSR" id="PIRSR006487-1"/>
    </source>
</evidence>
<comment type="catalytic activity">
    <reaction evidence="6">
        <text>N(6)-[(R)-S(8)-aminomethyldihydrolipoyl]-L-lysyl-[protein] + (6S)-5,6,7,8-tetrahydrofolate = N(6)-[(R)-dihydrolipoyl]-L-lysyl-[protein] + (6R)-5,10-methylene-5,6,7,8-tetrahydrofolate + NH4(+)</text>
        <dbReference type="Rhea" id="RHEA:16945"/>
        <dbReference type="Rhea" id="RHEA-COMP:10475"/>
        <dbReference type="Rhea" id="RHEA-COMP:10492"/>
        <dbReference type="ChEBI" id="CHEBI:15636"/>
        <dbReference type="ChEBI" id="CHEBI:28938"/>
        <dbReference type="ChEBI" id="CHEBI:57453"/>
        <dbReference type="ChEBI" id="CHEBI:83100"/>
        <dbReference type="ChEBI" id="CHEBI:83143"/>
        <dbReference type="EC" id="2.1.2.10"/>
    </reaction>
</comment>
<dbReference type="Proteomes" id="UP001165678">
    <property type="component" value="Unassembled WGS sequence"/>
</dbReference>
<comment type="similarity">
    <text evidence="1">Belongs to the GcvT family.</text>
</comment>
<feature type="domain" description="GCVT N-terminal" evidence="8">
    <location>
        <begin position="9"/>
        <end position="256"/>
    </location>
</feature>
<reference evidence="10" key="1">
    <citation type="submission" date="2022-11" db="EMBL/GenBank/DDBJ databases">
        <title>Larsenimonas rhizosphaerae sp. nov., isolated from a tidal mudflat.</title>
        <authorList>
            <person name="Lee S.D."/>
            <person name="Kim I.S."/>
        </authorList>
    </citation>
    <scope>NUCLEOTIDE SEQUENCE</scope>
    <source>
        <strain evidence="10">GH2-1</strain>
    </source>
</reference>
<name>A0AA42CTN7_9GAMM</name>
<dbReference type="NCBIfam" id="NF010093">
    <property type="entry name" value="PRK13579.1"/>
    <property type="match status" value="1"/>
</dbReference>
<evidence type="ECO:0000256" key="2">
    <source>
        <dbReference type="ARBA" id="ARBA00012616"/>
    </source>
</evidence>
<protein>
    <recommendedName>
        <fullName evidence="2">aminomethyltransferase</fullName>
        <ecNumber evidence="2">2.1.2.10</ecNumber>
    </recommendedName>
    <alternativeName>
        <fullName evidence="5">Glycine cleavage system T protein</fullName>
    </alternativeName>
</protein>
<keyword evidence="4 10" id="KW-0808">Transferase</keyword>
<dbReference type="InterPro" id="IPR027266">
    <property type="entry name" value="TrmE/GcvT-like"/>
</dbReference>
<comment type="caution">
    <text evidence="10">The sequence shown here is derived from an EMBL/GenBank/DDBJ whole genome shotgun (WGS) entry which is preliminary data.</text>
</comment>
<evidence type="ECO:0000256" key="6">
    <source>
        <dbReference type="ARBA" id="ARBA00047665"/>
    </source>
</evidence>
<evidence type="ECO:0000256" key="1">
    <source>
        <dbReference type="ARBA" id="ARBA00008609"/>
    </source>
</evidence>
<gene>
    <name evidence="10" type="primary">gcvT</name>
    <name evidence="10" type="ORF">OQ287_04180</name>
</gene>
<dbReference type="NCBIfam" id="NF001567">
    <property type="entry name" value="PRK00389.1"/>
    <property type="match status" value="1"/>
</dbReference>
<dbReference type="PANTHER" id="PTHR43757:SF2">
    <property type="entry name" value="AMINOMETHYLTRANSFERASE, MITOCHONDRIAL"/>
    <property type="match status" value="1"/>
</dbReference>
<sequence>MTTPHRTPLYPLHEALGARFVPFAGYDMPVHYPAGVKQEHEHTRRACSLFDVSHMGQILLYGDEAAQALETLVCADLVDLAQGRQRYALFTTSTGGVYDDLMVANQGDCLYLVVNASRKDNDMALLRTGLSGDVRIDMQERALLALQGPQAVDVLADFNPAVRDMTFMDHQRMTFSDIPVWVSRAGYTGEDGFEISVSSEQAVELAQRLLAYEQVAPAGLGARDSLRLEAGLCLYGHDLTEHTTPIEAALPWAIGKARRQGGAREGGFPGGDVILTQLANRDHLQQRVGLIAEGRAPVREGAELYSEQDSRLGEVCSGGFGPTIGKPIAMAYLPVDFCQPGTRVWAEVRGKRHAMTVTTTPFVTPGYAR</sequence>
<accession>A0AA42CTN7</accession>
<evidence type="ECO:0000256" key="3">
    <source>
        <dbReference type="ARBA" id="ARBA00022576"/>
    </source>
</evidence>
<dbReference type="NCBIfam" id="TIGR00528">
    <property type="entry name" value="gcvT"/>
    <property type="match status" value="1"/>
</dbReference>
<dbReference type="Gene3D" id="4.10.1250.10">
    <property type="entry name" value="Aminomethyltransferase fragment"/>
    <property type="match status" value="1"/>
</dbReference>
<dbReference type="GO" id="GO:0004047">
    <property type="term" value="F:aminomethyltransferase activity"/>
    <property type="evidence" value="ECO:0007669"/>
    <property type="project" value="UniProtKB-EC"/>
</dbReference>
<evidence type="ECO:0000256" key="4">
    <source>
        <dbReference type="ARBA" id="ARBA00022679"/>
    </source>
</evidence>
<dbReference type="AlphaFoldDB" id="A0AA42CTN7"/>
<keyword evidence="11" id="KW-1185">Reference proteome</keyword>
<proteinExistence type="inferred from homology"/>
<dbReference type="PANTHER" id="PTHR43757">
    <property type="entry name" value="AMINOMETHYLTRANSFERASE"/>
    <property type="match status" value="1"/>
</dbReference>
<dbReference type="Pfam" id="PF01571">
    <property type="entry name" value="GCV_T"/>
    <property type="match status" value="1"/>
</dbReference>
<dbReference type="InterPro" id="IPR013977">
    <property type="entry name" value="GcvT_C"/>
</dbReference>
<dbReference type="Gene3D" id="3.30.1360.120">
    <property type="entry name" value="Probable tRNA modification gtpase trme, domain 1"/>
    <property type="match status" value="1"/>
</dbReference>
<dbReference type="InterPro" id="IPR006222">
    <property type="entry name" value="GCVT_N"/>
</dbReference>
<dbReference type="InterPro" id="IPR006223">
    <property type="entry name" value="GcvT"/>
</dbReference>